<gene>
    <name evidence="6" type="ORF">sS8_3228</name>
</gene>
<protein>
    <submittedName>
        <fullName evidence="6">5-oxoprolinase</fullName>
    </submittedName>
</protein>
<dbReference type="Pfam" id="PF01968">
    <property type="entry name" value="Hydantoinase_A"/>
    <property type="match status" value="1"/>
</dbReference>
<dbReference type="Pfam" id="PF02538">
    <property type="entry name" value="Hydantoinase_B"/>
    <property type="match status" value="1"/>
</dbReference>
<evidence type="ECO:0000313" key="7">
    <source>
        <dbReference type="Proteomes" id="UP000266313"/>
    </source>
</evidence>
<organism evidence="6 7">
    <name type="scientific">Methylocaldum marinum</name>
    <dbReference type="NCBI Taxonomy" id="1432792"/>
    <lineage>
        <taxon>Bacteria</taxon>
        <taxon>Pseudomonadati</taxon>
        <taxon>Pseudomonadota</taxon>
        <taxon>Gammaproteobacteria</taxon>
        <taxon>Methylococcales</taxon>
        <taxon>Methylococcaceae</taxon>
        <taxon>Methylocaldum</taxon>
    </lineage>
</organism>
<proteinExistence type="inferred from homology"/>
<feature type="domain" description="Acetophenone carboxylase-like C-terminal" evidence="5">
    <location>
        <begin position="608"/>
        <end position="766"/>
    </location>
</feature>
<dbReference type="EMBL" id="AP017928">
    <property type="protein sequence ID" value="BBA35171.1"/>
    <property type="molecule type" value="Genomic_DNA"/>
</dbReference>
<dbReference type="InterPro" id="IPR049517">
    <property type="entry name" value="ACX-like_C"/>
</dbReference>
<name>A0A250KW12_9GAMM</name>
<evidence type="ECO:0000259" key="3">
    <source>
        <dbReference type="Pfam" id="PF02538"/>
    </source>
</evidence>
<keyword evidence="7" id="KW-1185">Reference proteome</keyword>
<reference evidence="6 7" key="1">
    <citation type="submission" date="2016-12" db="EMBL/GenBank/DDBJ databases">
        <title>Genome sequencing of Methylocaldum marinum.</title>
        <authorList>
            <person name="Takeuchi M."/>
            <person name="Kamagata Y."/>
            <person name="Hiraoka S."/>
            <person name="Oshima K."/>
            <person name="Hattori M."/>
            <person name="Iwasaki W."/>
        </authorList>
    </citation>
    <scope>NUCLEOTIDE SEQUENCE [LARGE SCALE GENOMIC DNA]</scope>
    <source>
        <strain evidence="6 7">S8</strain>
    </source>
</reference>
<dbReference type="GO" id="GO:0005829">
    <property type="term" value="C:cytosol"/>
    <property type="evidence" value="ECO:0007669"/>
    <property type="project" value="TreeGrafter"/>
</dbReference>
<feature type="domain" description="Hydantoinase/oxoprolinase N-terminal" evidence="4">
    <location>
        <begin position="98"/>
        <end position="276"/>
    </location>
</feature>
<evidence type="ECO:0000259" key="4">
    <source>
        <dbReference type="Pfam" id="PF05378"/>
    </source>
</evidence>
<evidence type="ECO:0000256" key="1">
    <source>
        <dbReference type="ARBA" id="ARBA00010403"/>
    </source>
</evidence>
<dbReference type="InterPro" id="IPR002821">
    <property type="entry name" value="Hydantoinase_A"/>
</dbReference>
<evidence type="ECO:0000259" key="2">
    <source>
        <dbReference type="Pfam" id="PF01968"/>
    </source>
</evidence>
<dbReference type="InterPro" id="IPR045079">
    <property type="entry name" value="Oxoprolinase-like"/>
</dbReference>
<accession>A0A250KW12</accession>
<dbReference type="Pfam" id="PF05378">
    <property type="entry name" value="Hydant_A_N"/>
    <property type="match status" value="1"/>
</dbReference>
<dbReference type="PANTHER" id="PTHR11365:SF23">
    <property type="entry name" value="HYPOTHETICAL 5-OXOPROLINASE (EUROFUNG)-RELATED"/>
    <property type="match status" value="1"/>
</dbReference>
<feature type="domain" description="Hydantoinase B/oxoprolinase" evidence="3">
    <location>
        <begin position="799"/>
        <end position="1305"/>
    </location>
</feature>
<dbReference type="InterPro" id="IPR003692">
    <property type="entry name" value="Hydantoinase_B"/>
</dbReference>
<sequence>MRGDGILLGFPFSLENLKRKIPVCSRFRDDNSSPDARTWLAEQDYEPIAQPASQRSDLDIIERSALDGFFILAESEQTTDLVTTTISTMRLDIPSWQFWIDRGGTFTDIVARRSDGLLLTHKLLSENPDRYSDASLRGIRDILGLAPDGPLNDADILAVRMGTTVGTNALLERKGEPTVLAITRGFADALRIGYQNRPDIFALNIRRSEPLYQKVIEISGRIDAHGSELEPLDLDEAERCLGEAYREGFRSIAVVLMHAWRTPDHELELEKLARAIGFTQVSLSHRVNPAMKLVGRGDITVVDAYLSPVLRRYVDQVAAGLGIGPNDEIPRDRKRKLLFMQSNGGLADAHRFQGKDSILSGPASGIVGAVAVSRLAGFDRIVTFDMGGTSTDVAHYAGEFERSQETEIAGVRLRAPILNIHTVAAGGGSILHFDGLRFRVGPDSAGANPGPASYRRGGPLCVTDANVMVGKIRPEFFPKVFGPNGDQPLDTDIVRRRFRELAETVQSGIGQTLSPEEAAEGFIDVAVENMAAAIKKISVQRGHDLADYVLCCFGAAGGQHACKVAERLGISRIFLHPLAGVLSAYGMGLADYRVIKERSIVALLNDSAVPELHEALDDLEAEARAELSAQGVPPELIVAARTAMLRYDGTDTLFAVPFGASAEMRANFEERHRQRFGFIYPDKALLVDTASVELTGLTETVEEPECPLVLGALPEPVARVSMYSGRTHHDTPVYRRDDLKPGVSLRGPALLIEPNSTTIIEPGWRGEITARNHLILGADETTDGATPKSQAEPTEQRVDPARLEIFNRLFTSVAEDMGYTLQNTAHSVNIKERLDFSCALFDGQGGLVANAPHIPVHLGSMDESVKALIAGHGDRLRPGDVWLVNSPYHGGTHLPDITVVTPLFDDAGESVLFFLASRGHHADVGGITPGSMPPRSTSIDQEGILSAGLKIVENGQICEADIRTWLAAKPYPARDPDRNLADLRAQIAANVKGVQALRGILERYSLVAVQRYMGHVQDNAEEAVRRVIARLSDDEYRVTMDSGAVIRVVIRADTENRRAVIDFTGTSPQQPDNLNAPAAVSKAAVLYVFRTLVDDDIPLNAGCLRPLEIRIPEGSLLNPRYPAAVAAGNVETSQHVVDALYGVLGVLAASQGTMNNFTFGNAHFQYYETICGGAGAGAGFNGADAVHTHMTNSRITDPEVLEWRFPVLLETFAIRRDSGGEGLYKGGDGVIRKIRFLEPMTAGIVSGRRIRPPFGLHGGKPGACGQNLVIRSNGKQEILGSQAETDMAAGDLFVIETPGGGGYGS</sequence>
<dbReference type="InterPro" id="IPR008040">
    <property type="entry name" value="Hydant_A_N"/>
</dbReference>
<comment type="similarity">
    <text evidence="1">Belongs to the oxoprolinase family.</text>
</comment>
<dbReference type="Pfam" id="PF19278">
    <property type="entry name" value="Hydant_A_C"/>
    <property type="match status" value="1"/>
</dbReference>
<dbReference type="Proteomes" id="UP000266313">
    <property type="component" value="Chromosome"/>
</dbReference>
<evidence type="ECO:0000313" key="6">
    <source>
        <dbReference type="EMBL" id="BBA35171.1"/>
    </source>
</evidence>
<dbReference type="PANTHER" id="PTHR11365">
    <property type="entry name" value="5-OXOPROLINASE RELATED"/>
    <property type="match status" value="1"/>
</dbReference>
<dbReference type="GO" id="GO:0006749">
    <property type="term" value="P:glutathione metabolic process"/>
    <property type="evidence" value="ECO:0007669"/>
    <property type="project" value="TreeGrafter"/>
</dbReference>
<dbReference type="KEGG" id="mmai:sS8_3228"/>
<dbReference type="GO" id="GO:0017168">
    <property type="term" value="F:5-oxoprolinase (ATP-hydrolyzing) activity"/>
    <property type="evidence" value="ECO:0007669"/>
    <property type="project" value="TreeGrafter"/>
</dbReference>
<evidence type="ECO:0000259" key="5">
    <source>
        <dbReference type="Pfam" id="PF19278"/>
    </source>
</evidence>
<feature type="domain" description="Hydantoinase A/oxoprolinase" evidence="2">
    <location>
        <begin position="296"/>
        <end position="594"/>
    </location>
</feature>